<reference evidence="2 3" key="1">
    <citation type="submission" date="2023-03" db="EMBL/GenBank/DDBJ databases">
        <title>Thalassotalea loyana LMG 22536T draft genome sequence.</title>
        <authorList>
            <person name="Sawabe T."/>
        </authorList>
    </citation>
    <scope>NUCLEOTIDE SEQUENCE [LARGE SCALE GENOMIC DNA]</scope>
    <source>
        <strain evidence="2 3">LMG 22536</strain>
    </source>
</reference>
<dbReference type="Pfam" id="PF10670">
    <property type="entry name" value="DUF4198"/>
    <property type="match status" value="1"/>
</dbReference>
<accession>A0ABQ6HGW3</accession>
<organism evidence="2 3">
    <name type="scientific">Thalassotalea loyana</name>
    <dbReference type="NCBI Taxonomy" id="280483"/>
    <lineage>
        <taxon>Bacteria</taxon>
        <taxon>Pseudomonadati</taxon>
        <taxon>Pseudomonadota</taxon>
        <taxon>Gammaproteobacteria</taxon>
        <taxon>Alteromonadales</taxon>
        <taxon>Colwelliaceae</taxon>
        <taxon>Thalassotalea</taxon>
    </lineage>
</organism>
<comment type="caution">
    <text evidence="2">The sequence shown here is derived from an EMBL/GenBank/DDBJ whole genome shotgun (WGS) entry which is preliminary data.</text>
</comment>
<keyword evidence="3" id="KW-1185">Reference proteome</keyword>
<dbReference type="InterPro" id="IPR019613">
    <property type="entry name" value="DUF4198"/>
</dbReference>
<name>A0ABQ6HGW3_9GAMM</name>
<sequence length="287" mass="31854">MKLVFKNIATLLCASSLMMPVFTQAHERFMLPSHTQLSGDKAQSVSIISSISNDIFHPDRPFGDSDTGADVGDLKTLFDMLEHRVISPDLTLTTDTRWQAFSRLSVADIKLTKSGTYRVSLVQPDVHMTTFKKDDGTHSRRFGKHPSLPDNVTDVVRRTTMSRVETFVTLNEPSNAAVKPTGVGVELSGDTHPNDLFVGEAAQFKLLFNGKTLKTPAKVKVIKGGTRHRNERNELNIDVANDGSFSFTPQSAGFYFLAASTMENIEQPAEMDVKHYSLYLTLEVFPQ</sequence>
<evidence type="ECO:0000256" key="1">
    <source>
        <dbReference type="SAM" id="SignalP"/>
    </source>
</evidence>
<proteinExistence type="predicted"/>
<evidence type="ECO:0000313" key="2">
    <source>
        <dbReference type="EMBL" id="GLX86842.1"/>
    </source>
</evidence>
<keyword evidence="1" id="KW-0732">Signal</keyword>
<dbReference type="EMBL" id="BSSV01000007">
    <property type="protein sequence ID" value="GLX86842.1"/>
    <property type="molecule type" value="Genomic_DNA"/>
</dbReference>
<feature type="chain" id="PRO_5047244625" evidence="1">
    <location>
        <begin position="26"/>
        <end position="287"/>
    </location>
</feature>
<evidence type="ECO:0000313" key="3">
    <source>
        <dbReference type="Proteomes" id="UP001157134"/>
    </source>
</evidence>
<dbReference type="Proteomes" id="UP001157134">
    <property type="component" value="Unassembled WGS sequence"/>
</dbReference>
<feature type="signal peptide" evidence="1">
    <location>
        <begin position="1"/>
        <end position="25"/>
    </location>
</feature>
<dbReference type="RefSeq" id="WP_284300265.1">
    <property type="nucleotide sequence ID" value="NZ_BSSV01000007.1"/>
</dbReference>
<protein>
    <submittedName>
        <fullName evidence="2">ABC transporter permease</fullName>
    </submittedName>
</protein>
<gene>
    <name evidence="2" type="ORF">tloyanaT_30950</name>
</gene>